<feature type="transmembrane region" description="Helical" evidence="1">
    <location>
        <begin position="20"/>
        <end position="40"/>
    </location>
</feature>
<proteinExistence type="predicted"/>
<evidence type="ECO:0000256" key="1">
    <source>
        <dbReference type="SAM" id="Phobius"/>
    </source>
</evidence>
<reference evidence="2" key="1">
    <citation type="submission" date="2021-01" db="EMBL/GenBank/DDBJ databases">
        <authorList>
            <person name="Corre E."/>
            <person name="Pelletier E."/>
            <person name="Niang G."/>
            <person name="Scheremetjew M."/>
            <person name="Finn R."/>
            <person name="Kale V."/>
            <person name="Holt S."/>
            <person name="Cochrane G."/>
            <person name="Meng A."/>
            <person name="Brown T."/>
            <person name="Cohen L."/>
        </authorList>
    </citation>
    <scope>NUCLEOTIDE SEQUENCE</scope>
    <source>
        <strain evidence="2">CCMP1594</strain>
    </source>
</reference>
<dbReference type="EMBL" id="HBJA01070742">
    <property type="protein sequence ID" value="CAE0813691.1"/>
    <property type="molecule type" value="Transcribed_RNA"/>
</dbReference>
<name>A0A7S4D242_9EUGL</name>
<sequence>MPRWAVVVVDKMVEREVVGIPAVPVLSLSLSLFLAVLAICGRAVVPPDCSWCALGLLVVTPPLPLRELLWRCGRAGCNGGAANHHAPPGLRRALHAVAHKCPGERLHVAN</sequence>
<gene>
    <name evidence="2" type="ORF">EGYM00163_LOCUS24842</name>
</gene>
<accession>A0A7S4D242</accession>
<organism evidence="2">
    <name type="scientific">Eutreptiella gymnastica</name>
    <dbReference type="NCBI Taxonomy" id="73025"/>
    <lineage>
        <taxon>Eukaryota</taxon>
        <taxon>Discoba</taxon>
        <taxon>Euglenozoa</taxon>
        <taxon>Euglenida</taxon>
        <taxon>Spirocuta</taxon>
        <taxon>Euglenophyceae</taxon>
        <taxon>Eutreptiales</taxon>
        <taxon>Eutreptiaceae</taxon>
        <taxon>Eutreptiella</taxon>
    </lineage>
</organism>
<keyword evidence="1" id="KW-0812">Transmembrane</keyword>
<dbReference type="AlphaFoldDB" id="A0A7S4D242"/>
<keyword evidence="1" id="KW-0472">Membrane</keyword>
<protein>
    <submittedName>
        <fullName evidence="2">Uncharacterized protein</fullName>
    </submittedName>
</protein>
<keyword evidence="1" id="KW-1133">Transmembrane helix</keyword>
<evidence type="ECO:0000313" key="2">
    <source>
        <dbReference type="EMBL" id="CAE0813691.1"/>
    </source>
</evidence>